<reference evidence="2" key="1">
    <citation type="submission" date="2023-06" db="EMBL/GenBank/DDBJ databases">
        <authorList>
            <consortium name="Lawrence Berkeley National Laboratory"/>
            <person name="Ahrendt S."/>
            <person name="Sahu N."/>
            <person name="Indic B."/>
            <person name="Wong-Bajracharya J."/>
            <person name="Merenyi Z."/>
            <person name="Ke H.-M."/>
            <person name="Monk M."/>
            <person name="Kocsube S."/>
            <person name="Drula E."/>
            <person name="Lipzen A."/>
            <person name="Balint B."/>
            <person name="Henrissat B."/>
            <person name="Andreopoulos B."/>
            <person name="Martin F.M."/>
            <person name="Harder C.B."/>
            <person name="Rigling D."/>
            <person name="Ford K.L."/>
            <person name="Foster G.D."/>
            <person name="Pangilinan J."/>
            <person name="Papanicolaou A."/>
            <person name="Barry K."/>
            <person name="LaButti K."/>
            <person name="Viragh M."/>
            <person name="Koriabine M."/>
            <person name="Yan M."/>
            <person name="Riley R."/>
            <person name="Champramary S."/>
            <person name="Plett K.L."/>
            <person name="Tsai I.J."/>
            <person name="Slot J."/>
            <person name="Sipos G."/>
            <person name="Plett J."/>
            <person name="Nagy L.G."/>
            <person name="Grigoriev I.V."/>
        </authorList>
    </citation>
    <scope>NUCLEOTIDE SEQUENCE</scope>
    <source>
        <strain evidence="2">FPL87.14</strain>
    </source>
</reference>
<dbReference type="EMBL" id="JAUEPT010000019">
    <property type="protein sequence ID" value="KAK0444374.1"/>
    <property type="molecule type" value="Genomic_DNA"/>
</dbReference>
<protein>
    <recommendedName>
        <fullName evidence="4">RRM domain-containing protein</fullName>
    </recommendedName>
</protein>
<proteinExistence type="predicted"/>
<gene>
    <name evidence="2" type="ORF">EV421DRAFT_1800740</name>
</gene>
<organism evidence="2 3">
    <name type="scientific">Armillaria borealis</name>
    <dbReference type="NCBI Taxonomy" id="47425"/>
    <lineage>
        <taxon>Eukaryota</taxon>
        <taxon>Fungi</taxon>
        <taxon>Dikarya</taxon>
        <taxon>Basidiomycota</taxon>
        <taxon>Agaricomycotina</taxon>
        <taxon>Agaricomycetes</taxon>
        <taxon>Agaricomycetidae</taxon>
        <taxon>Agaricales</taxon>
        <taxon>Marasmiineae</taxon>
        <taxon>Physalacriaceae</taxon>
        <taxon>Armillaria</taxon>
    </lineage>
</organism>
<feature type="region of interest" description="Disordered" evidence="1">
    <location>
        <begin position="1"/>
        <end position="32"/>
    </location>
</feature>
<dbReference type="AlphaFoldDB" id="A0AA39JKX6"/>
<evidence type="ECO:0000313" key="3">
    <source>
        <dbReference type="Proteomes" id="UP001175226"/>
    </source>
</evidence>
<name>A0AA39JKX6_9AGAR</name>
<evidence type="ECO:0000313" key="2">
    <source>
        <dbReference type="EMBL" id="KAK0444374.1"/>
    </source>
</evidence>
<feature type="non-terminal residue" evidence="2">
    <location>
        <position position="391"/>
    </location>
</feature>
<accession>A0AA39JKX6</accession>
<sequence>MLGRLSSTIRRRSAKRTVPTLHQFSSSSPVHPHRTVRVGNLPVGYNVAQVVKAIKANPMEKILTKKDHLLIRFFDDAAAERCVERCTDAKGPTLTMDEDGSPRLSAEIAAGLGAFNLSRTFRLENLPAAATEDRLRKKFAAIDGLESLHCETNVYVRFLEVNQAIDAAAIFLRKRELDSDLRNTRVVYINDNDSYDLPDWYTETEDGGPVQRIVTGQHQFIRQSVRTFEKDHLSVLSFRIFPVTMNNIVMRFPTVDLARSYVNTYQAEASKLDVDLALEYDDRTEYITRGMVTALALGARRTVRLVLCQNQLKQIIEYHKIFRLFGRLHTIRPQVREETESLIIYVVFEDIRSAMKCILGLAKPDRPGLDTAYLKGAKVNFFGSRTLAPVS</sequence>
<evidence type="ECO:0000256" key="1">
    <source>
        <dbReference type="SAM" id="MobiDB-lite"/>
    </source>
</evidence>
<keyword evidence="3" id="KW-1185">Reference proteome</keyword>
<feature type="compositionally biased region" description="Polar residues" evidence="1">
    <location>
        <begin position="20"/>
        <end position="29"/>
    </location>
</feature>
<comment type="caution">
    <text evidence="2">The sequence shown here is derived from an EMBL/GenBank/DDBJ whole genome shotgun (WGS) entry which is preliminary data.</text>
</comment>
<dbReference type="Proteomes" id="UP001175226">
    <property type="component" value="Unassembled WGS sequence"/>
</dbReference>
<evidence type="ECO:0008006" key="4">
    <source>
        <dbReference type="Google" id="ProtNLM"/>
    </source>
</evidence>